<dbReference type="InterPro" id="IPR027417">
    <property type="entry name" value="P-loop_NTPase"/>
</dbReference>
<dbReference type="PROSITE" id="PS51419">
    <property type="entry name" value="RAB"/>
    <property type="match status" value="1"/>
</dbReference>
<dbReference type="AlphaFoldDB" id="A0A8K0UG12"/>
<evidence type="ECO:0000256" key="2">
    <source>
        <dbReference type="ARBA" id="ARBA00022481"/>
    </source>
</evidence>
<dbReference type="SUPFAM" id="SSF52540">
    <property type="entry name" value="P-loop containing nucleoside triphosphate hydrolases"/>
    <property type="match status" value="1"/>
</dbReference>
<gene>
    <name evidence="6" type="ORF">BXZ70DRAFT_901915</name>
</gene>
<dbReference type="SMART" id="SM00174">
    <property type="entry name" value="RHO"/>
    <property type="match status" value="1"/>
</dbReference>
<evidence type="ECO:0000256" key="5">
    <source>
        <dbReference type="ARBA" id="ARBA00023136"/>
    </source>
</evidence>
<evidence type="ECO:0000256" key="4">
    <source>
        <dbReference type="ARBA" id="ARBA00023134"/>
    </source>
</evidence>
<dbReference type="InterPro" id="IPR005225">
    <property type="entry name" value="Small_GTP-bd"/>
</dbReference>
<evidence type="ECO:0000313" key="6">
    <source>
        <dbReference type="EMBL" id="KAH8078398.1"/>
    </source>
</evidence>
<keyword evidence="6" id="KW-0378">Hydrolase</keyword>
<comment type="caution">
    <text evidence="6">The sequence shown here is derived from an EMBL/GenBank/DDBJ whole genome shotgun (WGS) entry which is preliminary data.</text>
</comment>
<evidence type="ECO:0000256" key="1">
    <source>
        <dbReference type="ARBA" id="ARBA00004370"/>
    </source>
</evidence>
<dbReference type="EMBL" id="JAEVFJ010000059">
    <property type="protein sequence ID" value="KAH8078398.1"/>
    <property type="molecule type" value="Genomic_DNA"/>
</dbReference>
<organism evidence="6 7">
    <name type="scientific">Cristinia sonorae</name>
    <dbReference type="NCBI Taxonomy" id="1940300"/>
    <lineage>
        <taxon>Eukaryota</taxon>
        <taxon>Fungi</taxon>
        <taxon>Dikarya</taxon>
        <taxon>Basidiomycota</taxon>
        <taxon>Agaricomycotina</taxon>
        <taxon>Agaricomycetes</taxon>
        <taxon>Agaricomycetidae</taxon>
        <taxon>Agaricales</taxon>
        <taxon>Pleurotineae</taxon>
        <taxon>Stephanosporaceae</taxon>
        <taxon>Cristinia</taxon>
    </lineage>
</organism>
<proteinExistence type="predicted"/>
<dbReference type="GO" id="GO:0005525">
    <property type="term" value="F:GTP binding"/>
    <property type="evidence" value="ECO:0007669"/>
    <property type="project" value="UniProtKB-KW"/>
</dbReference>
<comment type="subcellular location">
    <subcellularLocation>
        <location evidence="1">Membrane</location>
    </subcellularLocation>
</comment>
<dbReference type="InterPro" id="IPR003578">
    <property type="entry name" value="Small_GTPase_Rho"/>
</dbReference>
<dbReference type="Gene3D" id="3.40.50.300">
    <property type="entry name" value="P-loop containing nucleotide triphosphate hydrolases"/>
    <property type="match status" value="1"/>
</dbReference>
<keyword evidence="5" id="KW-0472">Membrane</keyword>
<dbReference type="SMART" id="SM00173">
    <property type="entry name" value="RAS"/>
    <property type="match status" value="1"/>
</dbReference>
<dbReference type="OrthoDB" id="25896at2759"/>
<keyword evidence="2" id="KW-0488">Methylation</keyword>
<accession>A0A8K0UG12</accession>
<dbReference type="SMART" id="SM00175">
    <property type="entry name" value="RAB"/>
    <property type="match status" value="1"/>
</dbReference>
<keyword evidence="7" id="KW-1185">Reference proteome</keyword>
<dbReference type="GO" id="GO:0003924">
    <property type="term" value="F:GTPase activity"/>
    <property type="evidence" value="ECO:0007669"/>
    <property type="project" value="InterPro"/>
</dbReference>
<name>A0A8K0UG12_9AGAR</name>
<protein>
    <submittedName>
        <fullName evidence="6">P-loop containing nucleoside triphosphate hydrolase protein</fullName>
    </submittedName>
</protein>
<keyword evidence="3" id="KW-0547">Nucleotide-binding</keyword>
<dbReference type="FunFam" id="3.40.50.300:FF:002060">
    <property type="entry name" value="Rho family GTPase"/>
    <property type="match status" value="1"/>
</dbReference>
<dbReference type="PANTHER" id="PTHR24072">
    <property type="entry name" value="RHO FAMILY GTPASE"/>
    <property type="match status" value="1"/>
</dbReference>
<dbReference type="PROSITE" id="PS51420">
    <property type="entry name" value="RHO"/>
    <property type="match status" value="1"/>
</dbReference>
<dbReference type="GO" id="GO:0007264">
    <property type="term" value="P:small GTPase-mediated signal transduction"/>
    <property type="evidence" value="ECO:0007669"/>
    <property type="project" value="InterPro"/>
</dbReference>
<evidence type="ECO:0000256" key="3">
    <source>
        <dbReference type="ARBA" id="ARBA00022741"/>
    </source>
</evidence>
<keyword evidence="4" id="KW-0342">GTP-binding</keyword>
<dbReference type="PRINTS" id="PR00449">
    <property type="entry name" value="RASTRNSFRMNG"/>
</dbReference>
<reference evidence="6" key="1">
    <citation type="journal article" date="2021" name="New Phytol.">
        <title>Evolutionary innovations through gain and loss of genes in the ectomycorrhizal Boletales.</title>
        <authorList>
            <person name="Wu G."/>
            <person name="Miyauchi S."/>
            <person name="Morin E."/>
            <person name="Kuo A."/>
            <person name="Drula E."/>
            <person name="Varga T."/>
            <person name="Kohler A."/>
            <person name="Feng B."/>
            <person name="Cao Y."/>
            <person name="Lipzen A."/>
            <person name="Daum C."/>
            <person name="Hundley H."/>
            <person name="Pangilinan J."/>
            <person name="Johnson J."/>
            <person name="Barry K."/>
            <person name="LaButti K."/>
            <person name="Ng V."/>
            <person name="Ahrendt S."/>
            <person name="Min B."/>
            <person name="Choi I.G."/>
            <person name="Park H."/>
            <person name="Plett J.M."/>
            <person name="Magnuson J."/>
            <person name="Spatafora J.W."/>
            <person name="Nagy L.G."/>
            <person name="Henrissat B."/>
            <person name="Grigoriev I.V."/>
            <person name="Yang Z.L."/>
            <person name="Xu J."/>
            <person name="Martin F.M."/>
        </authorList>
    </citation>
    <scope>NUCLEOTIDE SEQUENCE</scope>
    <source>
        <strain evidence="6">KKN 215</strain>
    </source>
</reference>
<dbReference type="GO" id="GO:0016020">
    <property type="term" value="C:membrane"/>
    <property type="evidence" value="ECO:0007669"/>
    <property type="project" value="UniProtKB-SubCell"/>
</dbReference>
<dbReference type="Proteomes" id="UP000813824">
    <property type="component" value="Unassembled WGS sequence"/>
</dbReference>
<dbReference type="InterPro" id="IPR001806">
    <property type="entry name" value="Small_GTPase"/>
</dbReference>
<sequence length="198" mass="22068">MLEVNRKLVVSGDADCGKTCLLLVHYNHSFPEGIVPSTFGNYLAEVEVDDVHVYMATIDMERHNPYDRLHLLAYLDSHAVVICFAIDDPKSLASVEETWIGEANHFAPGMPVILLGCKKDTRPAGNESIDERHDPARQFVTYEEGLAVANKVNANHYMECSAKTGEGVQEVFHYAARAALSVTPKKRRKSLIKRCIVL</sequence>
<dbReference type="Pfam" id="PF00071">
    <property type="entry name" value="Ras"/>
    <property type="match status" value="1"/>
</dbReference>
<evidence type="ECO:0000313" key="7">
    <source>
        <dbReference type="Proteomes" id="UP000813824"/>
    </source>
</evidence>
<dbReference type="NCBIfam" id="TIGR00231">
    <property type="entry name" value="small_GTP"/>
    <property type="match status" value="1"/>
</dbReference>